<dbReference type="Gene3D" id="1.10.443.10">
    <property type="entry name" value="Intergrase catalytic core"/>
    <property type="match status" value="1"/>
</dbReference>
<dbReference type="AlphaFoldDB" id="A0A2T4IF57"/>
<protein>
    <submittedName>
        <fullName evidence="6">Integrase</fullName>
    </submittedName>
</protein>
<evidence type="ECO:0000256" key="4">
    <source>
        <dbReference type="ARBA" id="ARBA00023172"/>
    </source>
</evidence>
<reference evidence="6 7" key="2">
    <citation type="submission" date="2018-04" db="EMBL/GenBank/DDBJ databases">
        <title>Thauera lacus sp. nov., isolated from an saline lake in Inner Mongolia, China.</title>
        <authorList>
            <person name="Liang Q.-Y."/>
        </authorList>
    </citation>
    <scope>NUCLEOTIDE SEQUENCE [LARGE SCALE GENOMIC DNA]</scope>
    <source>
        <strain evidence="6 7">D20</strain>
    </source>
</reference>
<dbReference type="InterPro" id="IPR038488">
    <property type="entry name" value="Integrase_DNA-bd_sf"/>
</dbReference>
<evidence type="ECO:0000259" key="5">
    <source>
        <dbReference type="PROSITE" id="PS51898"/>
    </source>
</evidence>
<comment type="caution">
    <text evidence="6">The sequence shown here is derived from an EMBL/GenBank/DDBJ whole genome shotgun (WGS) entry which is preliminary data.</text>
</comment>
<dbReference type="Pfam" id="PF13356">
    <property type="entry name" value="Arm-DNA-bind_3"/>
    <property type="match status" value="1"/>
</dbReference>
<dbReference type="InterPro" id="IPR013762">
    <property type="entry name" value="Integrase-like_cat_sf"/>
</dbReference>
<dbReference type="SUPFAM" id="SSF56349">
    <property type="entry name" value="DNA breaking-rejoining enzymes"/>
    <property type="match status" value="1"/>
</dbReference>
<dbReference type="GO" id="GO:0015074">
    <property type="term" value="P:DNA integration"/>
    <property type="evidence" value="ECO:0007669"/>
    <property type="project" value="UniProtKB-KW"/>
</dbReference>
<dbReference type="GO" id="GO:0003677">
    <property type="term" value="F:DNA binding"/>
    <property type="evidence" value="ECO:0007669"/>
    <property type="project" value="UniProtKB-KW"/>
</dbReference>
<reference evidence="6 7" key="1">
    <citation type="submission" date="2018-03" db="EMBL/GenBank/DDBJ databases">
        <authorList>
            <person name="Keele B.F."/>
        </authorList>
    </citation>
    <scope>NUCLEOTIDE SEQUENCE [LARGE SCALE GENOMIC DNA]</scope>
    <source>
        <strain evidence="6 7">D20</strain>
    </source>
</reference>
<proteinExistence type="inferred from homology"/>
<gene>
    <name evidence="6" type="ORF">C8261_08770</name>
</gene>
<keyword evidence="2" id="KW-0229">DNA integration</keyword>
<dbReference type="Gene3D" id="1.10.150.130">
    <property type="match status" value="1"/>
</dbReference>
<dbReference type="Pfam" id="PF22022">
    <property type="entry name" value="Phage_int_M"/>
    <property type="match status" value="1"/>
</dbReference>
<dbReference type="RefSeq" id="WP_107493309.1">
    <property type="nucleotide sequence ID" value="NZ_PZKC01000006.1"/>
</dbReference>
<feature type="domain" description="Tyr recombinase" evidence="5">
    <location>
        <begin position="202"/>
        <end position="383"/>
    </location>
</feature>
<dbReference type="Pfam" id="PF00589">
    <property type="entry name" value="Phage_integrase"/>
    <property type="match status" value="1"/>
</dbReference>
<dbReference type="InterPro" id="IPR002104">
    <property type="entry name" value="Integrase_catalytic"/>
</dbReference>
<dbReference type="PROSITE" id="PS51898">
    <property type="entry name" value="TYR_RECOMBINASE"/>
    <property type="match status" value="1"/>
</dbReference>
<keyword evidence="3" id="KW-0238">DNA-binding</keyword>
<dbReference type="Proteomes" id="UP000241193">
    <property type="component" value="Unassembled WGS sequence"/>
</dbReference>
<dbReference type="CDD" id="cd00801">
    <property type="entry name" value="INT_P4_C"/>
    <property type="match status" value="1"/>
</dbReference>
<evidence type="ECO:0000256" key="3">
    <source>
        <dbReference type="ARBA" id="ARBA00023125"/>
    </source>
</evidence>
<organism evidence="6 7">
    <name type="scientific">Pseudothauera lacus</name>
    <dbReference type="NCBI Taxonomy" id="2136175"/>
    <lineage>
        <taxon>Bacteria</taxon>
        <taxon>Pseudomonadati</taxon>
        <taxon>Pseudomonadota</taxon>
        <taxon>Betaproteobacteria</taxon>
        <taxon>Rhodocyclales</taxon>
        <taxon>Zoogloeaceae</taxon>
        <taxon>Pseudothauera</taxon>
    </lineage>
</organism>
<dbReference type="GO" id="GO:0006310">
    <property type="term" value="P:DNA recombination"/>
    <property type="evidence" value="ECO:0007669"/>
    <property type="project" value="UniProtKB-KW"/>
</dbReference>
<evidence type="ECO:0000256" key="2">
    <source>
        <dbReference type="ARBA" id="ARBA00022908"/>
    </source>
</evidence>
<sequence>MPLNDIAVRQAKPTDKARKLADERGLYLLVQPTGGKLWRLDYRFDGKRKTLALGGYPDVSLAEARKRRDQARELLAAGTDPGAAKKAGKQARVEAVANGFEAIGREWHKRKSAMWTASTQEKTLAVLEKDLFPWLGSRPVGEIAAPELLLTLRRIEERGAIDTAHRAKQTAGQIFRYAIATGRADRNPAADLQGALTPVAKKHFPAITDAGEVGPLLRAIEAYKGSLIVRSALRLAPMLFVRPGELRQAEWSEIDIDHGEWRIPAEKMKKRREHIVPLARQAVEILRDLQPLTGHGRYVFQGVRDHGKPMSEGTVNNALKRMGYDTKKEITGHGFRAMARTILHEVLGVDAAVIEHQLAHQVPDLLGATYNRTKFLPQRKAMMQAWADYLDMLRKGQT</sequence>
<keyword evidence="7" id="KW-1185">Reference proteome</keyword>
<dbReference type="PANTHER" id="PTHR30629">
    <property type="entry name" value="PROPHAGE INTEGRASE"/>
    <property type="match status" value="1"/>
</dbReference>
<dbReference type="InterPro" id="IPR011010">
    <property type="entry name" value="DNA_brk_join_enz"/>
</dbReference>
<comment type="similarity">
    <text evidence="1">Belongs to the 'phage' integrase family.</text>
</comment>
<dbReference type="InterPro" id="IPR050808">
    <property type="entry name" value="Phage_Integrase"/>
</dbReference>
<evidence type="ECO:0000313" key="6">
    <source>
        <dbReference type="EMBL" id="PTD96401.1"/>
    </source>
</evidence>
<keyword evidence="4" id="KW-0233">DNA recombination</keyword>
<dbReference type="OrthoDB" id="9775880at2"/>
<dbReference type="Gene3D" id="3.30.160.390">
    <property type="entry name" value="Integrase, DNA-binding domain"/>
    <property type="match status" value="1"/>
</dbReference>
<dbReference type="InterPro" id="IPR025166">
    <property type="entry name" value="Integrase_DNA_bind_dom"/>
</dbReference>
<accession>A0A2T4IF57</accession>
<evidence type="ECO:0000313" key="7">
    <source>
        <dbReference type="Proteomes" id="UP000241193"/>
    </source>
</evidence>
<dbReference type="PANTHER" id="PTHR30629:SF2">
    <property type="entry name" value="PROPHAGE INTEGRASE INTS-RELATED"/>
    <property type="match status" value="1"/>
</dbReference>
<dbReference type="InterPro" id="IPR053876">
    <property type="entry name" value="Phage_int_M"/>
</dbReference>
<dbReference type="InterPro" id="IPR010998">
    <property type="entry name" value="Integrase_recombinase_N"/>
</dbReference>
<dbReference type="EMBL" id="PZKC01000006">
    <property type="protein sequence ID" value="PTD96401.1"/>
    <property type="molecule type" value="Genomic_DNA"/>
</dbReference>
<evidence type="ECO:0000256" key="1">
    <source>
        <dbReference type="ARBA" id="ARBA00008857"/>
    </source>
</evidence>
<name>A0A2T4IF57_9RHOO</name>